<accession>A0ABT9PJQ8</accession>
<keyword evidence="2" id="KW-1185">Reference proteome</keyword>
<sequence length="168" mass="18246">MNEQGESLLEILDELVEIVSHAKSLPMSASVMVNRSELLDLLETAREIVPDQIVAADEVLQEASAVSESARQDAESIRERAEQDAATIVAEAREQASRMVAQDQITIAAKSQATRILDEAQTKADHMVRGADDYAATTLDQLSEELGGLLEQIAAGRAHLAHRLEDES</sequence>
<dbReference type="EMBL" id="JAUSQL010000001">
    <property type="protein sequence ID" value="MDP9832696.1"/>
    <property type="molecule type" value="Genomic_DNA"/>
</dbReference>
<dbReference type="Proteomes" id="UP001230145">
    <property type="component" value="Unassembled WGS sequence"/>
</dbReference>
<keyword evidence="1" id="KW-0132">Cell division</keyword>
<dbReference type="RefSeq" id="WP_270975261.1">
    <property type="nucleotide sequence ID" value="NZ_CP133407.1"/>
</dbReference>
<evidence type="ECO:0000313" key="1">
    <source>
        <dbReference type="EMBL" id="MDP9832696.1"/>
    </source>
</evidence>
<organism evidence="1 2">
    <name type="scientific">Trueperella abortisuis</name>
    <dbReference type="NCBI Taxonomy" id="445930"/>
    <lineage>
        <taxon>Bacteria</taxon>
        <taxon>Bacillati</taxon>
        <taxon>Actinomycetota</taxon>
        <taxon>Actinomycetes</taxon>
        <taxon>Actinomycetales</taxon>
        <taxon>Actinomycetaceae</taxon>
        <taxon>Trueperella</taxon>
    </lineage>
</organism>
<name>A0ABT9PJQ8_9ACTO</name>
<dbReference type="GO" id="GO:0051301">
    <property type="term" value="P:cell division"/>
    <property type="evidence" value="ECO:0007669"/>
    <property type="project" value="UniProtKB-KW"/>
</dbReference>
<gene>
    <name evidence="1" type="ORF">J2S45_001375</name>
</gene>
<protein>
    <submittedName>
        <fullName evidence="1">Cell division septum initiation protein DivIVA</fullName>
    </submittedName>
</protein>
<keyword evidence="1" id="KW-0131">Cell cycle</keyword>
<comment type="caution">
    <text evidence="1">The sequence shown here is derived from an EMBL/GenBank/DDBJ whole genome shotgun (WGS) entry which is preliminary data.</text>
</comment>
<reference evidence="1 2" key="1">
    <citation type="submission" date="2023-07" db="EMBL/GenBank/DDBJ databases">
        <title>Sequencing the genomes of 1000 actinobacteria strains.</title>
        <authorList>
            <person name="Klenk H.-P."/>
        </authorList>
    </citation>
    <scope>NUCLEOTIDE SEQUENCE [LARGE SCALE GENOMIC DNA]</scope>
    <source>
        <strain evidence="1 2">DSM 19515</strain>
    </source>
</reference>
<proteinExistence type="predicted"/>
<evidence type="ECO:0000313" key="2">
    <source>
        <dbReference type="Proteomes" id="UP001230145"/>
    </source>
</evidence>